<dbReference type="AntiFam" id="ANF00256">
    <property type="entry name" value="Protein of unknown function (DUF1586)"/>
</dbReference>
<evidence type="ECO:0000313" key="1">
    <source>
        <dbReference type="EMBL" id="PHQ33190.1"/>
    </source>
</evidence>
<accession>A0A2G1W2U9</accession>
<organism evidence="1 2">
    <name type="scientific">Rhodopirellula bahusiensis</name>
    <dbReference type="NCBI Taxonomy" id="2014065"/>
    <lineage>
        <taxon>Bacteria</taxon>
        <taxon>Pseudomonadati</taxon>
        <taxon>Planctomycetota</taxon>
        <taxon>Planctomycetia</taxon>
        <taxon>Pirellulales</taxon>
        <taxon>Pirellulaceae</taxon>
        <taxon>Rhodopirellula</taxon>
    </lineage>
</organism>
<dbReference type="EMBL" id="NIZW01000019">
    <property type="protein sequence ID" value="PHQ33190.1"/>
    <property type="molecule type" value="Genomic_DNA"/>
</dbReference>
<reference evidence="1 2" key="1">
    <citation type="submission" date="2017-06" db="EMBL/GenBank/DDBJ databases">
        <title>Description of Rhodopirellula bahusiensis sp. nov.</title>
        <authorList>
            <person name="Kizina J."/>
            <person name="Harder J."/>
        </authorList>
    </citation>
    <scope>NUCLEOTIDE SEQUENCE [LARGE SCALE GENOMIC DNA]</scope>
    <source>
        <strain evidence="1 2">SWK21</strain>
    </source>
</reference>
<dbReference type="Proteomes" id="UP000225740">
    <property type="component" value="Unassembled WGS sequence"/>
</dbReference>
<name>A0A2G1W2U9_9BACT</name>
<gene>
    <name evidence="1" type="ORF">CEE69_22290</name>
</gene>
<keyword evidence="2" id="KW-1185">Reference proteome</keyword>
<protein>
    <submittedName>
        <fullName evidence="1">DUF1586 domain-containing protein</fullName>
    </submittedName>
</protein>
<proteinExistence type="predicted"/>
<comment type="caution">
    <text evidence="1">The sequence shown here is derived from an EMBL/GenBank/DDBJ whole genome shotgun (WGS) entry which is preliminary data.</text>
</comment>
<dbReference type="AlphaFoldDB" id="A0A2G1W2U9"/>
<sequence>MSRTALAAVSQTPTGANAEWLIVVIRYTTKLTGC</sequence>
<evidence type="ECO:0000313" key="2">
    <source>
        <dbReference type="Proteomes" id="UP000225740"/>
    </source>
</evidence>